<evidence type="ECO:0000313" key="1">
    <source>
        <dbReference type="EMBL" id="KAK4421117.1"/>
    </source>
</evidence>
<dbReference type="AlphaFoldDB" id="A0AAE1Y069"/>
<reference evidence="1" key="2">
    <citation type="journal article" date="2024" name="Plant">
        <title>Genomic evolution and insights into agronomic trait innovations of Sesamum species.</title>
        <authorList>
            <person name="Miao H."/>
            <person name="Wang L."/>
            <person name="Qu L."/>
            <person name="Liu H."/>
            <person name="Sun Y."/>
            <person name="Le M."/>
            <person name="Wang Q."/>
            <person name="Wei S."/>
            <person name="Zheng Y."/>
            <person name="Lin W."/>
            <person name="Duan Y."/>
            <person name="Cao H."/>
            <person name="Xiong S."/>
            <person name="Wang X."/>
            <person name="Wei L."/>
            <person name="Li C."/>
            <person name="Ma Q."/>
            <person name="Ju M."/>
            <person name="Zhao R."/>
            <person name="Li G."/>
            <person name="Mu C."/>
            <person name="Tian Q."/>
            <person name="Mei H."/>
            <person name="Zhang T."/>
            <person name="Gao T."/>
            <person name="Zhang H."/>
        </authorList>
    </citation>
    <scope>NUCLEOTIDE SEQUENCE</scope>
    <source>
        <strain evidence="1">3651</strain>
    </source>
</reference>
<evidence type="ECO:0000313" key="2">
    <source>
        <dbReference type="Proteomes" id="UP001293254"/>
    </source>
</evidence>
<dbReference type="EMBL" id="JACGWO010000008">
    <property type="protein sequence ID" value="KAK4421117.1"/>
    <property type="molecule type" value="Genomic_DNA"/>
</dbReference>
<reference evidence="1" key="1">
    <citation type="submission" date="2020-06" db="EMBL/GenBank/DDBJ databases">
        <authorList>
            <person name="Li T."/>
            <person name="Hu X."/>
            <person name="Zhang T."/>
            <person name="Song X."/>
            <person name="Zhang H."/>
            <person name="Dai N."/>
            <person name="Sheng W."/>
            <person name="Hou X."/>
            <person name="Wei L."/>
        </authorList>
    </citation>
    <scope>NUCLEOTIDE SEQUENCE</scope>
    <source>
        <strain evidence="1">3651</strain>
        <tissue evidence="1">Leaf</tissue>
    </source>
</reference>
<name>A0AAE1Y069_9LAMI</name>
<organism evidence="1 2">
    <name type="scientific">Sesamum alatum</name>
    <dbReference type="NCBI Taxonomy" id="300844"/>
    <lineage>
        <taxon>Eukaryota</taxon>
        <taxon>Viridiplantae</taxon>
        <taxon>Streptophyta</taxon>
        <taxon>Embryophyta</taxon>
        <taxon>Tracheophyta</taxon>
        <taxon>Spermatophyta</taxon>
        <taxon>Magnoliopsida</taxon>
        <taxon>eudicotyledons</taxon>
        <taxon>Gunneridae</taxon>
        <taxon>Pentapetalae</taxon>
        <taxon>asterids</taxon>
        <taxon>lamiids</taxon>
        <taxon>Lamiales</taxon>
        <taxon>Pedaliaceae</taxon>
        <taxon>Sesamum</taxon>
    </lineage>
</organism>
<proteinExistence type="predicted"/>
<dbReference type="Proteomes" id="UP001293254">
    <property type="component" value="Unassembled WGS sequence"/>
</dbReference>
<accession>A0AAE1Y069</accession>
<comment type="caution">
    <text evidence="1">The sequence shown here is derived from an EMBL/GenBank/DDBJ whole genome shotgun (WGS) entry which is preliminary data.</text>
</comment>
<sequence length="152" mass="17759">MHWSIGKHLSREHALEYGYLSREHALELSQRCRIWLIVKSGWILSVSFARNLCSRCPVLPVCEVGLGIGKHSMEVLIDRDDEVSDWIAHVLIQLTVNDKSRFLIFCWALWQNRNKRVTKNVQQGPLQIVRNADQFLEQYKEAYLRLRVGTLT</sequence>
<gene>
    <name evidence="1" type="ORF">Salat_2062200</name>
</gene>
<protein>
    <submittedName>
        <fullName evidence="1">Uncharacterized protein</fullName>
    </submittedName>
</protein>
<keyword evidence="2" id="KW-1185">Reference proteome</keyword>